<evidence type="ECO:0000256" key="2">
    <source>
        <dbReference type="ARBA" id="ARBA00023152"/>
    </source>
</evidence>
<dbReference type="GO" id="GO:0005829">
    <property type="term" value="C:cytosol"/>
    <property type="evidence" value="ECO:0007669"/>
    <property type="project" value="TreeGrafter"/>
</dbReference>
<organism evidence="4">
    <name type="scientific">marine metagenome</name>
    <dbReference type="NCBI Taxonomy" id="408172"/>
    <lineage>
        <taxon>unclassified sequences</taxon>
        <taxon>metagenomes</taxon>
        <taxon>ecological metagenomes</taxon>
    </lineage>
</organism>
<dbReference type="InterPro" id="IPR046348">
    <property type="entry name" value="SIS_dom_sf"/>
</dbReference>
<dbReference type="AlphaFoldDB" id="A0A382CJK8"/>
<dbReference type="GO" id="GO:0097367">
    <property type="term" value="F:carbohydrate derivative binding"/>
    <property type="evidence" value="ECO:0007669"/>
    <property type="project" value="InterPro"/>
</dbReference>
<dbReference type="GO" id="GO:0048029">
    <property type="term" value="F:monosaccharide binding"/>
    <property type="evidence" value="ECO:0007669"/>
    <property type="project" value="TreeGrafter"/>
</dbReference>
<keyword evidence="2" id="KW-0324">Glycolysis</keyword>
<accession>A0A382CJK8</accession>
<dbReference type="GO" id="GO:0051156">
    <property type="term" value="P:glucose 6-phosphate metabolic process"/>
    <property type="evidence" value="ECO:0007669"/>
    <property type="project" value="TreeGrafter"/>
</dbReference>
<feature type="non-terminal residue" evidence="4">
    <location>
        <position position="375"/>
    </location>
</feature>
<dbReference type="GO" id="GO:0004347">
    <property type="term" value="F:glucose-6-phosphate isomerase activity"/>
    <property type="evidence" value="ECO:0007669"/>
    <property type="project" value="InterPro"/>
</dbReference>
<dbReference type="InterPro" id="IPR001672">
    <property type="entry name" value="G6P_Isomerase"/>
</dbReference>
<dbReference type="Pfam" id="PF00342">
    <property type="entry name" value="PGI"/>
    <property type="match status" value="1"/>
</dbReference>
<dbReference type="Gene3D" id="3.40.50.10490">
    <property type="entry name" value="Glucose-6-phosphate isomerase like protein, domain 1"/>
    <property type="match status" value="2"/>
</dbReference>
<keyword evidence="3" id="KW-0413">Isomerase</keyword>
<evidence type="ECO:0000256" key="3">
    <source>
        <dbReference type="ARBA" id="ARBA00023235"/>
    </source>
</evidence>
<dbReference type="EMBL" id="UINC01034715">
    <property type="protein sequence ID" value="SVB25992.1"/>
    <property type="molecule type" value="Genomic_DNA"/>
</dbReference>
<reference evidence="4" key="1">
    <citation type="submission" date="2018-05" db="EMBL/GenBank/DDBJ databases">
        <authorList>
            <person name="Lanie J.A."/>
            <person name="Ng W.-L."/>
            <person name="Kazmierczak K.M."/>
            <person name="Andrzejewski T.M."/>
            <person name="Davidsen T.M."/>
            <person name="Wayne K.J."/>
            <person name="Tettelin H."/>
            <person name="Glass J.I."/>
            <person name="Rusch D."/>
            <person name="Podicherti R."/>
            <person name="Tsui H.-C.T."/>
            <person name="Winkler M.E."/>
        </authorList>
    </citation>
    <scope>NUCLEOTIDE SEQUENCE</scope>
</reference>
<evidence type="ECO:0000313" key="4">
    <source>
        <dbReference type="EMBL" id="SVB25992.1"/>
    </source>
</evidence>
<dbReference type="PROSITE" id="PS51463">
    <property type="entry name" value="P_GLUCOSE_ISOMERASE_3"/>
    <property type="match status" value="1"/>
</dbReference>
<dbReference type="GO" id="GO:0006094">
    <property type="term" value="P:gluconeogenesis"/>
    <property type="evidence" value="ECO:0007669"/>
    <property type="project" value="UniProtKB-KW"/>
</dbReference>
<evidence type="ECO:0000256" key="1">
    <source>
        <dbReference type="ARBA" id="ARBA00022432"/>
    </source>
</evidence>
<evidence type="ECO:0008006" key="5">
    <source>
        <dbReference type="Google" id="ProtNLM"/>
    </source>
</evidence>
<dbReference type="PANTHER" id="PTHR11469">
    <property type="entry name" value="GLUCOSE-6-PHOSPHATE ISOMERASE"/>
    <property type="match status" value="1"/>
</dbReference>
<keyword evidence="1" id="KW-0312">Gluconeogenesis</keyword>
<protein>
    <recommendedName>
        <fullName evidence="5">Glucose-6-phosphate isomerase</fullName>
    </recommendedName>
</protein>
<name>A0A382CJK8_9ZZZZ</name>
<gene>
    <name evidence="4" type="ORF">METZ01_LOCUS178846</name>
</gene>
<dbReference type="PANTHER" id="PTHR11469:SF1">
    <property type="entry name" value="GLUCOSE-6-PHOSPHATE ISOMERASE"/>
    <property type="match status" value="1"/>
</dbReference>
<dbReference type="PRINTS" id="PR00662">
    <property type="entry name" value="G6PISOMERASE"/>
</dbReference>
<dbReference type="SUPFAM" id="SSF53697">
    <property type="entry name" value="SIS domain"/>
    <property type="match status" value="1"/>
</dbReference>
<sequence>MTLEHQHQGSSLGAYLPDVEAALAGLDHRQVISRIWSGDHTVWKPDPTEISSRLGWLTVTDVMLEQAPVMQALVREVRYEGYRHVVLMEMGGSSLGPEVLRQTFGSVPGYLEPIVLDSTVPAWVQSVAEAIGPARTLFPAPSKSGSTTEPNMFYVYFKDLVERAAGKDGVGRHFIAITDARTPLDKLAVEQGFRRVFANPTEIGGRYSVLSYFGLVSAALIGLDLDRLIGRADRMREESAPAVPAHENPGGWLGAVMGVLAQSGRDKLTLVTSPSISSFGLWVEQLIAESTGKEGMGIVPVAGEPLGAPNYYGDDRVFVYLRLDGDDNDESDKAVGAIQVSGQPVGRLDLRDVRDVYDIGAEFFRWEMPTTIVGS</sequence>
<dbReference type="GO" id="GO:0006096">
    <property type="term" value="P:glycolytic process"/>
    <property type="evidence" value="ECO:0007669"/>
    <property type="project" value="UniProtKB-KW"/>
</dbReference>
<proteinExistence type="predicted"/>